<dbReference type="PROSITE" id="PS51257">
    <property type="entry name" value="PROKAR_LIPOPROTEIN"/>
    <property type="match status" value="1"/>
</dbReference>
<evidence type="ECO:0000313" key="9">
    <source>
        <dbReference type="Proteomes" id="UP000270620"/>
    </source>
</evidence>
<dbReference type="OrthoDB" id="9807055at2"/>
<comment type="caution">
    <text evidence="8">The sequence shown here is derived from an EMBL/GenBank/DDBJ whole genome shotgun (WGS) entry which is preliminary data.</text>
</comment>
<evidence type="ECO:0000256" key="4">
    <source>
        <dbReference type="ARBA" id="ARBA00022807"/>
    </source>
</evidence>
<dbReference type="GO" id="GO:0008234">
    <property type="term" value="F:cysteine-type peptidase activity"/>
    <property type="evidence" value="ECO:0007669"/>
    <property type="project" value="UniProtKB-KW"/>
</dbReference>
<feature type="region of interest" description="Disordered" evidence="5">
    <location>
        <begin position="28"/>
        <end position="54"/>
    </location>
</feature>
<keyword evidence="3" id="KW-0378">Hydrolase</keyword>
<evidence type="ECO:0000313" key="8">
    <source>
        <dbReference type="EMBL" id="RSK41943.1"/>
    </source>
</evidence>
<feature type="signal peptide" evidence="6">
    <location>
        <begin position="1"/>
        <end position="22"/>
    </location>
</feature>
<dbReference type="Gene3D" id="3.90.1720.10">
    <property type="entry name" value="endopeptidase domain like (from Nostoc punctiforme)"/>
    <property type="match status" value="1"/>
</dbReference>
<evidence type="ECO:0000259" key="7">
    <source>
        <dbReference type="PROSITE" id="PS51935"/>
    </source>
</evidence>
<dbReference type="RefSeq" id="WP_125466934.1">
    <property type="nucleotide sequence ID" value="NZ_RWBG01000001.1"/>
</dbReference>
<dbReference type="InterPro" id="IPR051202">
    <property type="entry name" value="Peptidase_C40"/>
</dbReference>
<dbReference type="InterPro" id="IPR038765">
    <property type="entry name" value="Papain-like_cys_pep_sf"/>
</dbReference>
<feature type="chain" id="PRO_5018561843" evidence="6">
    <location>
        <begin position="23"/>
        <end position="185"/>
    </location>
</feature>
<evidence type="ECO:0000256" key="2">
    <source>
        <dbReference type="ARBA" id="ARBA00022670"/>
    </source>
</evidence>
<dbReference type="AlphaFoldDB" id="A0A3R9MH03"/>
<dbReference type="GO" id="GO:0006508">
    <property type="term" value="P:proteolysis"/>
    <property type="evidence" value="ECO:0007669"/>
    <property type="project" value="UniProtKB-KW"/>
</dbReference>
<evidence type="ECO:0000256" key="1">
    <source>
        <dbReference type="ARBA" id="ARBA00007074"/>
    </source>
</evidence>
<accession>A0A3R9MH03</accession>
<name>A0A3R9MH03_9FLAO</name>
<comment type="similarity">
    <text evidence="1">Belongs to the peptidase C40 family.</text>
</comment>
<reference evidence="8 9" key="1">
    <citation type="submission" date="2018-12" db="EMBL/GenBank/DDBJ databases">
        <title>Mangrovimonas spongiae sp. nov., a novel member of the genus Mangrovimonas isolated from marine sponge.</title>
        <authorList>
            <person name="Zhuang L."/>
            <person name="Luo L."/>
        </authorList>
    </citation>
    <scope>NUCLEOTIDE SEQUENCE [LARGE SCALE GENOMIC DNA]</scope>
    <source>
        <strain evidence="8 9">HN-E26</strain>
    </source>
</reference>
<protein>
    <submittedName>
        <fullName evidence="8">NlpC/P60 family protein</fullName>
    </submittedName>
</protein>
<dbReference type="PANTHER" id="PTHR47053">
    <property type="entry name" value="MUREIN DD-ENDOPEPTIDASE MEPH-RELATED"/>
    <property type="match status" value="1"/>
</dbReference>
<feature type="compositionally biased region" description="Low complexity" evidence="5">
    <location>
        <begin position="33"/>
        <end position="54"/>
    </location>
</feature>
<organism evidence="8 9">
    <name type="scientific">Mangrovimonas spongiae</name>
    <dbReference type="NCBI Taxonomy" id="2494697"/>
    <lineage>
        <taxon>Bacteria</taxon>
        <taxon>Pseudomonadati</taxon>
        <taxon>Bacteroidota</taxon>
        <taxon>Flavobacteriia</taxon>
        <taxon>Flavobacteriales</taxon>
        <taxon>Flavobacteriaceae</taxon>
        <taxon>Mangrovimonas</taxon>
    </lineage>
</organism>
<dbReference type="EMBL" id="RWBG01000001">
    <property type="protein sequence ID" value="RSK41943.1"/>
    <property type="molecule type" value="Genomic_DNA"/>
</dbReference>
<dbReference type="PROSITE" id="PS51935">
    <property type="entry name" value="NLPC_P60"/>
    <property type="match status" value="1"/>
</dbReference>
<evidence type="ECO:0000256" key="5">
    <source>
        <dbReference type="SAM" id="MobiDB-lite"/>
    </source>
</evidence>
<feature type="domain" description="NlpC/P60" evidence="7">
    <location>
        <begin position="58"/>
        <end position="185"/>
    </location>
</feature>
<dbReference type="Proteomes" id="UP000270620">
    <property type="component" value="Unassembled WGS sequence"/>
</dbReference>
<dbReference type="Pfam" id="PF00877">
    <property type="entry name" value="NLPC_P60"/>
    <property type="match status" value="1"/>
</dbReference>
<dbReference type="PANTHER" id="PTHR47053:SF1">
    <property type="entry name" value="MUREIN DD-ENDOPEPTIDASE MEPH-RELATED"/>
    <property type="match status" value="1"/>
</dbReference>
<keyword evidence="4" id="KW-0788">Thiol protease</keyword>
<keyword evidence="6" id="KW-0732">Signal</keyword>
<gene>
    <name evidence="8" type="ORF">EJA19_03425</name>
</gene>
<keyword evidence="9" id="KW-1185">Reference proteome</keyword>
<dbReference type="SUPFAM" id="SSF54001">
    <property type="entry name" value="Cysteine proteinases"/>
    <property type="match status" value="1"/>
</dbReference>
<evidence type="ECO:0000256" key="6">
    <source>
        <dbReference type="SAM" id="SignalP"/>
    </source>
</evidence>
<keyword evidence="2" id="KW-0645">Protease</keyword>
<evidence type="ECO:0000256" key="3">
    <source>
        <dbReference type="ARBA" id="ARBA00022801"/>
    </source>
</evidence>
<proteinExistence type="inferred from homology"/>
<dbReference type="InterPro" id="IPR000064">
    <property type="entry name" value="NLP_P60_dom"/>
</dbReference>
<sequence length="185" mass="20581">MKKTFYLLCIAVLTLVSCKSTKGTKVVTKKSKQTTTKNSSSEPTTVSSKTYSSSTHANTTINNIIAEAETYHGVRYKYGGNTKRGMDCSGLVTTAFKSEDILLPRTTSSLSTHGDWIDLKNVQKGDLLFFATKKNSRKVNHVGIVTNTRPGYVEFIHSTTSRGVITSKLSEKYWYFAFVQARRVL</sequence>